<keyword evidence="6" id="KW-1185">Reference proteome</keyword>
<dbReference type="Pfam" id="PF00067">
    <property type="entry name" value="p450"/>
    <property type="match status" value="1"/>
</dbReference>
<feature type="region of interest" description="Disordered" evidence="4">
    <location>
        <begin position="1"/>
        <end position="20"/>
    </location>
</feature>
<organism evidence="5 6">
    <name type="scientific">Deinococcus sedimenti</name>
    <dbReference type="NCBI Taxonomy" id="1867090"/>
    <lineage>
        <taxon>Bacteria</taxon>
        <taxon>Thermotogati</taxon>
        <taxon>Deinococcota</taxon>
        <taxon>Deinococci</taxon>
        <taxon>Deinococcales</taxon>
        <taxon>Deinococcaceae</taxon>
        <taxon>Deinococcus</taxon>
    </lineage>
</organism>
<protein>
    <submittedName>
        <fullName evidence="5">Cytochrome P450</fullName>
    </submittedName>
</protein>
<evidence type="ECO:0000313" key="5">
    <source>
        <dbReference type="EMBL" id="GGR94106.1"/>
    </source>
</evidence>
<reference evidence="6" key="1">
    <citation type="journal article" date="2019" name="Int. J. Syst. Evol. Microbiol.">
        <title>The Global Catalogue of Microorganisms (GCM) 10K type strain sequencing project: providing services to taxonomists for standard genome sequencing and annotation.</title>
        <authorList>
            <consortium name="The Broad Institute Genomics Platform"/>
            <consortium name="The Broad Institute Genome Sequencing Center for Infectious Disease"/>
            <person name="Wu L."/>
            <person name="Ma J."/>
        </authorList>
    </citation>
    <scope>NUCLEOTIDE SEQUENCE [LARGE SCALE GENOMIC DNA]</scope>
    <source>
        <strain evidence="6">JCM 31405</strain>
    </source>
</reference>
<dbReference type="PANTHER" id="PTHR24305:SF166">
    <property type="entry name" value="CYTOCHROME P450 12A4, MITOCHONDRIAL-RELATED"/>
    <property type="match status" value="1"/>
</dbReference>
<dbReference type="InterPro" id="IPR017972">
    <property type="entry name" value="Cyt_P450_CS"/>
</dbReference>
<dbReference type="PANTHER" id="PTHR24305">
    <property type="entry name" value="CYTOCHROME P450"/>
    <property type="match status" value="1"/>
</dbReference>
<dbReference type="InterPro" id="IPR002397">
    <property type="entry name" value="Cyt_P450_B"/>
</dbReference>
<evidence type="ECO:0000256" key="2">
    <source>
        <dbReference type="ARBA" id="ARBA00010617"/>
    </source>
</evidence>
<comment type="similarity">
    <text evidence="2 3">Belongs to the cytochrome P450 family.</text>
</comment>
<keyword evidence="3" id="KW-0349">Heme</keyword>
<comment type="caution">
    <text evidence="5">The sequence shown here is derived from an EMBL/GenBank/DDBJ whole genome shotgun (WGS) entry which is preliminary data.</text>
</comment>
<feature type="region of interest" description="Disordered" evidence="4">
    <location>
        <begin position="375"/>
        <end position="399"/>
    </location>
</feature>
<dbReference type="InterPro" id="IPR036396">
    <property type="entry name" value="Cyt_P450_sf"/>
</dbReference>
<sequence>MAIRTLSTLPEPPTRPGNGHLQDWALAPLPLIEEGAARARAAGGDVFRLRLGLPAVVGVGATWNRAVLTDLGTFRSAGSLSRIVPYLSGGVILSDAPGHAGRRSLMNPGFGRAHLLALQARTRAALPGVPVGAFDALAWADGAVLRLLNAAYFSGAFDEGLLHAFLAPLRRPFPVPAIPRPLLFARVDAEVRRLAHARLREGGHDDLLAVLAPLPGGLEEVRVSLAAAHDTTTHALAYAIWFLARHPQWHAPEHHAAVLREVLRLFPPGWMGSRRLSRDLDWGGVRLPRGALALYSPYLSGRDPAVWDRPAEFDPGRWAGKPPAWAYLPFGGGERLCLGMHLAQLLIHDTLAALPPLRAVRGDATPLPGLTLGPRGPLVVAPGPRESSSPNYGIRTTDF</sequence>
<keyword evidence="3" id="KW-0503">Monooxygenase</keyword>
<dbReference type="SUPFAM" id="SSF48264">
    <property type="entry name" value="Cytochrome P450"/>
    <property type="match status" value="1"/>
</dbReference>
<dbReference type="PROSITE" id="PS00086">
    <property type="entry name" value="CYTOCHROME_P450"/>
    <property type="match status" value="1"/>
</dbReference>
<evidence type="ECO:0000256" key="1">
    <source>
        <dbReference type="ARBA" id="ARBA00001971"/>
    </source>
</evidence>
<keyword evidence="3" id="KW-0408">Iron</keyword>
<dbReference type="InterPro" id="IPR001128">
    <property type="entry name" value="Cyt_P450"/>
</dbReference>
<gene>
    <name evidence="5" type="ORF">GCM10008960_21320</name>
</gene>
<evidence type="ECO:0000256" key="4">
    <source>
        <dbReference type="SAM" id="MobiDB-lite"/>
    </source>
</evidence>
<dbReference type="PRINTS" id="PR00359">
    <property type="entry name" value="BP450"/>
</dbReference>
<dbReference type="Proteomes" id="UP000644548">
    <property type="component" value="Unassembled WGS sequence"/>
</dbReference>
<evidence type="ECO:0000256" key="3">
    <source>
        <dbReference type="RuleBase" id="RU000461"/>
    </source>
</evidence>
<dbReference type="Gene3D" id="1.10.630.10">
    <property type="entry name" value="Cytochrome P450"/>
    <property type="match status" value="1"/>
</dbReference>
<dbReference type="InterPro" id="IPR050121">
    <property type="entry name" value="Cytochrome_P450_monoxygenase"/>
</dbReference>
<keyword evidence="3" id="KW-0560">Oxidoreductase</keyword>
<dbReference type="EMBL" id="BMQN01000004">
    <property type="protein sequence ID" value="GGR94106.1"/>
    <property type="molecule type" value="Genomic_DNA"/>
</dbReference>
<comment type="cofactor">
    <cofactor evidence="1">
        <name>heme</name>
        <dbReference type="ChEBI" id="CHEBI:30413"/>
    </cofactor>
</comment>
<dbReference type="PRINTS" id="PR00385">
    <property type="entry name" value="P450"/>
</dbReference>
<proteinExistence type="inferred from homology"/>
<accession>A0ABQ2S5F7</accession>
<keyword evidence="3" id="KW-0479">Metal-binding</keyword>
<name>A0ABQ2S5F7_9DEIO</name>
<evidence type="ECO:0000313" key="6">
    <source>
        <dbReference type="Proteomes" id="UP000644548"/>
    </source>
</evidence>